<proteinExistence type="predicted"/>
<name>A0A814MTU6_9BILA</name>
<evidence type="ECO:0000313" key="1">
    <source>
        <dbReference type="EMBL" id="CAF1082696.1"/>
    </source>
</evidence>
<accession>A0A814MTU6</accession>
<sequence length="245" mass="28063">MSTVTVMAETAAISKNKMYLDYVKQAVVGILMGALRITAGNQKLTPNESLAVFFHPANKDQSMSLMFDLLKGYIQTCCDEFCWIYDDVYIEAKISLKEALDLNGAHYVFSHFNKIFENSRSNTTAGPKHLNCLAICTAFNYMPLLFPTILTLYDEHQMGGTRSSRDGNWSEAEKNVIRFVLQGVVQKAIDWLNVHKQEELKEMPFVCKEDESCNKNWDLFNFPEEKQAIAVQNIKKFWSELQETQ</sequence>
<comment type="caution">
    <text evidence="1">The sequence shown here is derived from an EMBL/GenBank/DDBJ whole genome shotgun (WGS) entry which is preliminary data.</text>
</comment>
<dbReference type="EMBL" id="CAJNOU010000764">
    <property type="protein sequence ID" value="CAF1082696.1"/>
    <property type="molecule type" value="Genomic_DNA"/>
</dbReference>
<protein>
    <submittedName>
        <fullName evidence="1">Uncharacterized protein</fullName>
    </submittedName>
</protein>
<reference evidence="1" key="1">
    <citation type="submission" date="2021-02" db="EMBL/GenBank/DDBJ databases">
        <authorList>
            <person name="Nowell W R."/>
        </authorList>
    </citation>
    <scope>NUCLEOTIDE SEQUENCE</scope>
</reference>
<gene>
    <name evidence="1" type="ORF">SEV965_LOCUS14937</name>
</gene>
<dbReference type="AlphaFoldDB" id="A0A814MTU6"/>
<evidence type="ECO:0000313" key="2">
    <source>
        <dbReference type="Proteomes" id="UP000663889"/>
    </source>
</evidence>
<dbReference type="Proteomes" id="UP000663889">
    <property type="component" value="Unassembled WGS sequence"/>
</dbReference>
<organism evidence="1 2">
    <name type="scientific">Rotaria sordida</name>
    <dbReference type="NCBI Taxonomy" id="392033"/>
    <lineage>
        <taxon>Eukaryota</taxon>
        <taxon>Metazoa</taxon>
        <taxon>Spiralia</taxon>
        <taxon>Gnathifera</taxon>
        <taxon>Rotifera</taxon>
        <taxon>Eurotatoria</taxon>
        <taxon>Bdelloidea</taxon>
        <taxon>Philodinida</taxon>
        <taxon>Philodinidae</taxon>
        <taxon>Rotaria</taxon>
    </lineage>
</organism>